<protein>
    <submittedName>
        <fullName evidence="1">Uncharacterized protein</fullName>
    </submittedName>
</protein>
<evidence type="ECO:0000313" key="1">
    <source>
        <dbReference type="EMBL" id="KAH7834314.1"/>
    </source>
</evidence>
<organism evidence="1 2">
    <name type="scientific">Vaccinium darrowii</name>
    <dbReference type="NCBI Taxonomy" id="229202"/>
    <lineage>
        <taxon>Eukaryota</taxon>
        <taxon>Viridiplantae</taxon>
        <taxon>Streptophyta</taxon>
        <taxon>Embryophyta</taxon>
        <taxon>Tracheophyta</taxon>
        <taxon>Spermatophyta</taxon>
        <taxon>Magnoliopsida</taxon>
        <taxon>eudicotyledons</taxon>
        <taxon>Gunneridae</taxon>
        <taxon>Pentapetalae</taxon>
        <taxon>asterids</taxon>
        <taxon>Ericales</taxon>
        <taxon>Ericaceae</taxon>
        <taxon>Vaccinioideae</taxon>
        <taxon>Vaccinieae</taxon>
        <taxon>Vaccinium</taxon>
    </lineage>
</organism>
<sequence>MEHKGEVADTDGRRQSSPANKSPIFYRMIVPSIIRDKKLRVPWKFVKKLGNELPAVATLTTPNGCNWQVGIKKINDKVCFTEGWNEFVKHQSIRVGYLLFFTYVGNLNFHVNIYDLGTAEIRYQCKTLCSSGGPSCGNRCRVPYKEEAEDEDSVEILGSLLPSQKPTSLDVKLNRSGISDSHYKADGGNLHLYSVWSAARSTRDVGIQCGYSELMTAEYETRLHCLSQKPELTTKRKRGLGNESVLFAKSGSKAQTPGTETSTGSLLRSWRVVTPEEKERVLNESKTFDSENPFCRVFLRRSYVHKGIGLHMPSSFAEKYLGGISGFITLQVSSGGKWPVRCIWSNGSAKLSKGWPEFVRDNLLEEGDVCIFELIKTEEIVLKVTIFRIVEDVEPVNQIPKEKLVQNSPLASGYDLNG</sequence>
<dbReference type="Proteomes" id="UP000828048">
    <property type="component" value="Chromosome 2"/>
</dbReference>
<proteinExistence type="predicted"/>
<reference evidence="1 2" key="1">
    <citation type="journal article" date="2021" name="Hortic Res">
        <title>High-quality reference genome and annotation aids understanding of berry development for evergreen blueberry (Vaccinium darrowii).</title>
        <authorList>
            <person name="Yu J."/>
            <person name="Hulse-Kemp A.M."/>
            <person name="Babiker E."/>
            <person name="Staton M."/>
        </authorList>
    </citation>
    <scope>NUCLEOTIDE SEQUENCE [LARGE SCALE GENOMIC DNA]</scope>
    <source>
        <strain evidence="2">cv. NJ 8807/NJ 8810</strain>
        <tissue evidence="1">Young leaf</tissue>
    </source>
</reference>
<evidence type="ECO:0000313" key="2">
    <source>
        <dbReference type="Proteomes" id="UP000828048"/>
    </source>
</evidence>
<keyword evidence="2" id="KW-1185">Reference proteome</keyword>
<accession>A0ACB7X162</accession>
<dbReference type="EMBL" id="CM037152">
    <property type="protein sequence ID" value="KAH7834314.1"/>
    <property type="molecule type" value="Genomic_DNA"/>
</dbReference>
<comment type="caution">
    <text evidence="1">The sequence shown here is derived from an EMBL/GenBank/DDBJ whole genome shotgun (WGS) entry which is preliminary data.</text>
</comment>
<gene>
    <name evidence="1" type="ORF">Vadar_014841</name>
</gene>
<name>A0ACB7X162_9ERIC</name>